<comment type="caution">
    <text evidence="1">The sequence shown here is derived from an EMBL/GenBank/DDBJ whole genome shotgun (WGS) entry which is preliminary data.</text>
</comment>
<keyword evidence="2" id="KW-1185">Reference proteome</keyword>
<name>A0ACC1QTX6_9HYPO</name>
<evidence type="ECO:0000313" key="1">
    <source>
        <dbReference type="EMBL" id="KAJ3491745.1"/>
    </source>
</evidence>
<accession>A0ACC1QTX6</accession>
<dbReference type="Proteomes" id="UP001148737">
    <property type="component" value="Unassembled WGS sequence"/>
</dbReference>
<proteinExistence type="predicted"/>
<sequence length="134" mass="14890">MPHLAHVSVVVRDYDEALAFYIGKLGFTLVEDRPVPEQNKRWVTIAPPNAPPGSTTVLLARASSPDQLAAVGRQTGDDRVFLFLATDDFRRDYDKFTAAGVEWARPIAVNDYGTVAVFKDLYGNLWDLIEYSAS</sequence>
<reference evidence="1" key="1">
    <citation type="submission" date="2022-07" db="EMBL/GenBank/DDBJ databases">
        <title>Genome Sequence of Lecanicillium saksenae.</title>
        <authorList>
            <person name="Buettner E."/>
        </authorList>
    </citation>
    <scope>NUCLEOTIDE SEQUENCE</scope>
    <source>
        <strain evidence="1">VT-O1</strain>
    </source>
</reference>
<gene>
    <name evidence="1" type="ORF">NLG97_g5538</name>
</gene>
<dbReference type="EMBL" id="JANAKD010000633">
    <property type="protein sequence ID" value="KAJ3491745.1"/>
    <property type="molecule type" value="Genomic_DNA"/>
</dbReference>
<evidence type="ECO:0000313" key="2">
    <source>
        <dbReference type="Proteomes" id="UP001148737"/>
    </source>
</evidence>
<protein>
    <submittedName>
        <fullName evidence="1">Uncharacterized protein</fullName>
    </submittedName>
</protein>
<organism evidence="1 2">
    <name type="scientific">Lecanicillium saksenae</name>
    <dbReference type="NCBI Taxonomy" id="468837"/>
    <lineage>
        <taxon>Eukaryota</taxon>
        <taxon>Fungi</taxon>
        <taxon>Dikarya</taxon>
        <taxon>Ascomycota</taxon>
        <taxon>Pezizomycotina</taxon>
        <taxon>Sordariomycetes</taxon>
        <taxon>Hypocreomycetidae</taxon>
        <taxon>Hypocreales</taxon>
        <taxon>Cordycipitaceae</taxon>
        <taxon>Lecanicillium</taxon>
    </lineage>
</organism>